<proteinExistence type="predicted"/>
<sequence>MKIISLLFIVAFLFSACKPKMLSGKELESKLIETMNNYLDSTLKAGVHATVRDVVYFAEPEKKLYRCRFHVNMTYEKKDTAGIVAATISNDFKTVSRTQ</sequence>
<evidence type="ECO:0000313" key="2">
    <source>
        <dbReference type="Proteomes" id="UP000267223"/>
    </source>
</evidence>
<dbReference type="RefSeq" id="WP_123120246.1">
    <property type="nucleotide sequence ID" value="NZ_RJJR01000005.1"/>
</dbReference>
<reference evidence="1 2" key="1">
    <citation type="submission" date="2018-11" db="EMBL/GenBank/DDBJ databases">
        <title>Draft genome sequence of Ferruginibacter sp. BO-59.</title>
        <authorList>
            <person name="Im W.T."/>
        </authorList>
    </citation>
    <scope>NUCLEOTIDE SEQUENCE [LARGE SCALE GENOMIC DNA]</scope>
    <source>
        <strain evidence="1 2">BO-59</strain>
    </source>
</reference>
<protein>
    <submittedName>
        <fullName evidence="1">Uncharacterized protein</fullName>
    </submittedName>
</protein>
<gene>
    <name evidence="1" type="ORF">EFY79_08390</name>
</gene>
<evidence type="ECO:0000313" key="1">
    <source>
        <dbReference type="EMBL" id="RNI37405.1"/>
    </source>
</evidence>
<name>A0A3M9NIX1_9BACT</name>
<dbReference type="EMBL" id="RJJR01000005">
    <property type="protein sequence ID" value="RNI37405.1"/>
    <property type="molecule type" value="Genomic_DNA"/>
</dbReference>
<accession>A0A3M9NIX1</accession>
<dbReference type="AlphaFoldDB" id="A0A3M9NIX1"/>
<comment type="caution">
    <text evidence="1">The sequence shown here is derived from an EMBL/GenBank/DDBJ whole genome shotgun (WGS) entry which is preliminary data.</text>
</comment>
<keyword evidence="2" id="KW-1185">Reference proteome</keyword>
<dbReference type="PROSITE" id="PS51257">
    <property type="entry name" value="PROKAR_LIPOPROTEIN"/>
    <property type="match status" value="1"/>
</dbReference>
<dbReference type="Proteomes" id="UP000267223">
    <property type="component" value="Unassembled WGS sequence"/>
</dbReference>
<organism evidence="1 2">
    <name type="scientific">Hanamia caeni</name>
    <dbReference type="NCBI Taxonomy" id="2294116"/>
    <lineage>
        <taxon>Bacteria</taxon>
        <taxon>Pseudomonadati</taxon>
        <taxon>Bacteroidota</taxon>
        <taxon>Chitinophagia</taxon>
        <taxon>Chitinophagales</taxon>
        <taxon>Chitinophagaceae</taxon>
        <taxon>Hanamia</taxon>
    </lineage>
</organism>